<feature type="region of interest" description="Disordered" evidence="5">
    <location>
        <begin position="217"/>
        <end position="321"/>
    </location>
</feature>
<dbReference type="PANTHER" id="PTHR15439">
    <property type="entry name" value="RETINOBLASTOMA-BINDING PROTEIN 6"/>
    <property type="match status" value="1"/>
</dbReference>
<feature type="domain" description="CCHC-type" evidence="7">
    <location>
        <begin position="53"/>
        <end position="68"/>
    </location>
</feature>
<feature type="compositionally biased region" description="Polar residues" evidence="5">
    <location>
        <begin position="1347"/>
        <end position="1359"/>
    </location>
</feature>
<proteinExistence type="predicted"/>
<feature type="compositionally biased region" description="Basic and acidic residues" evidence="5">
    <location>
        <begin position="1805"/>
        <end position="1827"/>
    </location>
</feature>
<dbReference type="InterPro" id="IPR001878">
    <property type="entry name" value="Znf_CCHC"/>
</dbReference>
<feature type="compositionally biased region" description="Gly residues" evidence="5">
    <location>
        <begin position="964"/>
        <end position="975"/>
    </location>
</feature>
<feature type="compositionally biased region" description="Basic and acidic residues" evidence="5">
    <location>
        <begin position="1709"/>
        <end position="1736"/>
    </location>
</feature>
<dbReference type="InterPro" id="IPR001841">
    <property type="entry name" value="Znf_RING"/>
</dbReference>
<feature type="compositionally biased region" description="Basic and acidic residues" evidence="5">
    <location>
        <begin position="1155"/>
        <end position="1281"/>
    </location>
</feature>
<feature type="compositionally biased region" description="Basic and acidic residues" evidence="5">
    <location>
        <begin position="1984"/>
        <end position="1994"/>
    </location>
</feature>
<feature type="compositionally biased region" description="Basic residues" evidence="5">
    <location>
        <begin position="1972"/>
        <end position="1983"/>
    </location>
</feature>
<feature type="compositionally biased region" description="Basic residues" evidence="5">
    <location>
        <begin position="677"/>
        <end position="713"/>
    </location>
</feature>
<dbReference type="GO" id="GO:0061630">
    <property type="term" value="F:ubiquitin protein ligase activity"/>
    <property type="evidence" value="ECO:0007669"/>
    <property type="project" value="InterPro"/>
</dbReference>
<feature type="region of interest" description="Disordered" evidence="5">
    <location>
        <begin position="379"/>
        <end position="429"/>
    </location>
</feature>
<feature type="compositionally biased region" description="Low complexity" evidence="5">
    <location>
        <begin position="745"/>
        <end position="758"/>
    </location>
</feature>
<feature type="compositionally biased region" description="Basic and acidic residues" evidence="5">
    <location>
        <begin position="1321"/>
        <end position="1331"/>
    </location>
</feature>
<name>A0AAV4IDS3_9GAST</name>
<dbReference type="Gene3D" id="4.10.60.10">
    <property type="entry name" value="Zinc finger, CCHC-type"/>
    <property type="match status" value="1"/>
</dbReference>
<feature type="compositionally biased region" description="Basic and acidic residues" evidence="5">
    <location>
        <begin position="976"/>
        <end position="991"/>
    </location>
</feature>
<keyword evidence="2 4" id="KW-0863">Zinc-finger</keyword>
<feature type="region of interest" description="Disordered" evidence="5">
    <location>
        <begin position="479"/>
        <end position="1008"/>
    </location>
</feature>
<comment type="caution">
    <text evidence="8">The sequence shown here is derived from an EMBL/GenBank/DDBJ whole genome shotgun (WGS) entry which is preliminary data.</text>
</comment>
<feature type="domain" description="RING-type" evidence="6">
    <location>
        <begin position="150"/>
        <end position="191"/>
    </location>
</feature>
<feature type="compositionally biased region" description="Low complexity" evidence="5">
    <location>
        <begin position="1068"/>
        <end position="1089"/>
    </location>
</feature>
<dbReference type="InterPro" id="IPR013083">
    <property type="entry name" value="Znf_RING/FYVE/PHD"/>
</dbReference>
<feature type="compositionally biased region" description="Low complexity" evidence="5">
    <location>
        <begin position="854"/>
        <end position="867"/>
    </location>
</feature>
<feature type="compositionally biased region" description="Basic residues" evidence="5">
    <location>
        <begin position="906"/>
        <end position="922"/>
    </location>
</feature>
<dbReference type="InterPro" id="IPR033489">
    <property type="entry name" value="RBBP6"/>
</dbReference>
<feature type="compositionally biased region" description="Acidic residues" evidence="5">
    <location>
        <begin position="1954"/>
        <end position="1968"/>
    </location>
</feature>
<dbReference type="Gene3D" id="3.30.40.10">
    <property type="entry name" value="Zinc/RING finger domain, C3HC4 (zinc finger)"/>
    <property type="match status" value="1"/>
</dbReference>
<dbReference type="InterPro" id="IPR025829">
    <property type="entry name" value="Zn_knuckle_CX2CX3GHX4C"/>
</dbReference>
<protein>
    <submittedName>
        <fullName evidence="8">E3 ubiquitin-protein ligase RBBP6</fullName>
    </submittedName>
</protein>
<feature type="compositionally biased region" description="Basic and acidic residues" evidence="5">
    <location>
        <begin position="1534"/>
        <end position="1561"/>
    </location>
</feature>
<feature type="compositionally biased region" description="Basic and acidic residues" evidence="5">
    <location>
        <begin position="1393"/>
        <end position="1407"/>
    </location>
</feature>
<evidence type="ECO:0000259" key="6">
    <source>
        <dbReference type="PROSITE" id="PS50089"/>
    </source>
</evidence>
<evidence type="ECO:0000256" key="2">
    <source>
        <dbReference type="ARBA" id="ARBA00022771"/>
    </source>
</evidence>
<feature type="compositionally biased region" description="Basic residues" evidence="5">
    <location>
        <begin position="1737"/>
        <end position="1749"/>
    </location>
</feature>
<evidence type="ECO:0000256" key="5">
    <source>
        <dbReference type="SAM" id="MobiDB-lite"/>
    </source>
</evidence>
<feature type="compositionally biased region" description="Basic residues" evidence="5">
    <location>
        <begin position="1430"/>
        <end position="1439"/>
    </location>
</feature>
<sequence length="2017" mass="225214">MQLEKMKQASEVTAASASEIDKIKAVIDQSTKGFEPSNFVGRTPGIPNEHYVCKRCNQKGHFVGNCPNVAPEDRVVEPRYKRTTGIPSTMLTIVDDPLHPGALLTTMGQFAVPTVDVLGYKEVKREKPPFLPGEKQPEPEKKKIPQELLCHICEDLCVDAAIAPCCGTSFCDECLREELLESDDHQCPSCKETNVSPDRIVANRSMRMAVNNFLNDTGYTKVKRRRSSSHSGGDHPSIPAATSPVPDTSPAAAVSSAAADPAPPTSTPSQAVMSSGLSIPQLSHHSSGSGRFPSHSGPRHRPPYSDRYYNKHPNPRYSSSSNSYGAYNHALLSQFPKPWQFQQAAAAALSYRADEKQQYPHQLAASHLVQSAVVPHRSSSDVSLVSPMSVSDGSGDGNKNNSNASWPPLLPTTEATSAPSVGTLQSVPASQPSVQPAALTGFAPPSGHQAGSYYPVAQATTAAVKKPVDVFDSFADYTRKRSRSPERRRSRTRSPSTERNKQKSWSPSPSRSKHKLSPRPSNVSPGKRTSQSYTPRRSTSPGGKRASSRSLSPRRLSERRSRSRSRSQSLDHLTRSRTRSRSRPRSITPPRNSSKLRSPRVRSSLSPLPRRVSGSPSRQASDSPQPHKSLKSAVLKTSKSPQRRLTPPLHRSSLSPLRRSPLRRRSKSPLRGSSKSPLRRSSKSPLRKSRSPYRRSSKSPFRRLSKSPVRRSSKSPLGKSKSPYRRSSKSPLRRYSKSPLRRSSKSPLPRRLSNSPVRRSSKSPIKKSSKSPLRRSLSPYRRSSKSPFRRYSSKSPPRQYSKSPVRRSSLSPRRRSSKSPLPSYRGRSRSRSYRRSRSKSYSRRPRSYSRPRSPRPYSSLSPRRSPLGGKNRSPSPHRKRSQSPFNRRSRSRSPGRKSPLPPLYRSRSRSLSRHKYSPKYRSRSPVPQNRRSLTPLSPGRSKSPYKKPLSPPRRSLSPRRDRGGYAGRGRGGMGRDGYRNFGRDKFQRSPPRDGLQPHNLPPADFNGIPGNLPPVPYFPTMGLPPPEEYFRNDPAGYQEFVRSLYSQWAQSQGFPPLPVPPGAGLDGSSSNFPVPPAASSAAVGGNPFQQGPPPPGPPGGSFRPHGPAPLAADPLQQRPPWEQQAGPGSFNNPHHHPGPRDRRGPPPRDYSGGRPWDRDRINRDRDRYERDRENFKRSDKGRPYLDRPRDYDKSRDGDKSREPVKGKLEKGREGDKGKFAERTRDSERARGHDRGRETERHHRDADRRDKNKENEKSKSRDASRNEKDKSKDGVRGKEKTSLNKKKSPSRKGKEEEKVKSKKKPEKTKEESKKPKSLPEAQGKEENIEKVQKTSSMSGKELDKLGVDSNNPEQKLQPSAETKPVKGGNKDVDSRAGTGAAVGSTDAAAVAGRPEVKEKKVGAKKKGDGIATKKKKDTSTEDGAPGGTEKKVKKIKKKKLTFGASEVDSTKQGLKKKKLKRVVDYKSETMSEDGEDKAPLGRSPLKKSKLAQRAGDVEVTSQAKEEENSANVPDSSHVTSSEATSEDSKPVQLVSEDKVTTRAEEEHRPERGGHDRSHKQQDEQVAASDSTHGKEHGEQLPELPQLSKWEREDFDPYEAVDKPSKDVTPKKMMLPRSVVDKAEKFLIQKPMKNAVMVAHVTTSTKSPETSPEKPEKSEKADPEKPVDRQRSGSRSPKMSSRRVFVDNRRDSKDKKSGDLQITVKTSVSRQKGEQRERKRSGESDERKRSSSRGEDHRASHHHSHHYHHQQHNSSRESFEEDQRSVVKSRSLERELKEQKSKSQKAQPQEKSSKKSSKWKSSFSSMSEEKNSKDGKDISKKDISKEKVKGRSPSPPGSKHVLTSKHRESTDLEQQTSNSVNTTSSKSSVKDLRHRLDEKNKSKSAVEQRKLSVMDESEFVPDYEDLVPHGASDDAEQGEATSSHNSPVSSSNEKDSSKKRKREEKVGDADQTQADGEGEEFNNTNTEEEESSKPKKSKKKHKHKEKTKDKDKSKEKKEKHKHKKKKHKHKKSKEKEANE</sequence>
<feature type="compositionally biased region" description="Basic residues" evidence="5">
    <location>
        <begin position="875"/>
        <end position="895"/>
    </location>
</feature>
<feature type="compositionally biased region" description="Basic residues" evidence="5">
    <location>
        <begin position="759"/>
        <end position="773"/>
    </location>
</feature>
<dbReference type="SUPFAM" id="SSF57850">
    <property type="entry name" value="RING/U-box"/>
    <property type="match status" value="1"/>
</dbReference>
<keyword evidence="9" id="KW-1185">Reference proteome</keyword>
<dbReference type="GO" id="GO:0003676">
    <property type="term" value="F:nucleic acid binding"/>
    <property type="evidence" value="ECO:0007669"/>
    <property type="project" value="InterPro"/>
</dbReference>
<keyword evidence="3" id="KW-0862">Zinc</keyword>
<dbReference type="GO" id="GO:0005634">
    <property type="term" value="C:nucleus"/>
    <property type="evidence" value="ECO:0007669"/>
    <property type="project" value="TreeGrafter"/>
</dbReference>
<feature type="compositionally biased region" description="Low complexity" evidence="5">
    <location>
        <begin position="940"/>
        <end position="955"/>
    </location>
</feature>
<dbReference type="PROSITE" id="PS50158">
    <property type="entry name" value="ZF_CCHC"/>
    <property type="match status" value="1"/>
</dbReference>
<accession>A0AAV4IDS3</accession>
<dbReference type="GO" id="GO:0006511">
    <property type="term" value="P:ubiquitin-dependent protein catabolic process"/>
    <property type="evidence" value="ECO:0007669"/>
    <property type="project" value="TreeGrafter"/>
</dbReference>
<feature type="compositionally biased region" description="Basic residues" evidence="5">
    <location>
        <begin position="826"/>
        <end position="853"/>
    </location>
</feature>
<feature type="compositionally biased region" description="Low complexity" evidence="5">
    <location>
        <begin position="643"/>
        <end position="659"/>
    </location>
</feature>
<feature type="compositionally biased region" description="Low complexity" evidence="5">
    <location>
        <begin position="800"/>
        <end position="811"/>
    </location>
</feature>
<feature type="compositionally biased region" description="Low complexity" evidence="5">
    <location>
        <begin position="1855"/>
        <end position="1865"/>
    </location>
</feature>
<feature type="compositionally biased region" description="Basic and acidic residues" evidence="5">
    <location>
        <begin position="1866"/>
        <end position="1891"/>
    </location>
</feature>
<feature type="region of interest" description="Disordered" evidence="5">
    <location>
        <begin position="1051"/>
        <end position="2017"/>
    </location>
</feature>
<feature type="compositionally biased region" description="Basic and acidic residues" evidence="5">
    <location>
        <begin position="1598"/>
        <end position="1608"/>
    </location>
</feature>
<keyword evidence="1" id="KW-0479">Metal-binding</keyword>
<evidence type="ECO:0000256" key="3">
    <source>
        <dbReference type="ARBA" id="ARBA00022833"/>
    </source>
</evidence>
<feature type="compositionally biased region" description="Polar residues" evidence="5">
    <location>
        <begin position="519"/>
        <end position="541"/>
    </location>
</feature>
<feature type="compositionally biased region" description="Low complexity" evidence="5">
    <location>
        <begin position="1920"/>
        <end position="1929"/>
    </location>
</feature>
<feature type="compositionally biased region" description="Low complexity" evidence="5">
    <location>
        <begin position="239"/>
        <end position="260"/>
    </location>
</feature>
<feature type="compositionally biased region" description="Basic and acidic residues" evidence="5">
    <location>
        <begin position="1682"/>
        <end position="1696"/>
    </location>
</feature>
<organism evidence="8 9">
    <name type="scientific">Elysia marginata</name>
    <dbReference type="NCBI Taxonomy" id="1093978"/>
    <lineage>
        <taxon>Eukaryota</taxon>
        <taxon>Metazoa</taxon>
        <taxon>Spiralia</taxon>
        <taxon>Lophotrochozoa</taxon>
        <taxon>Mollusca</taxon>
        <taxon>Gastropoda</taxon>
        <taxon>Heterobranchia</taxon>
        <taxon>Euthyneura</taxon>
        <taxon>Panpulmonata</taxon>
        <taxon>Sacoglossa</taxon>
        <taxon>Placobranchoidea</taxon>
        <taxon>Plakobranchidae</taxon>
        <taxon>Elysia</taxon>
    </lineage>
</organism>
<evidence type="ECO:0000313" key="9">
    <source>
        <dbReference type="Proteomes" id="UP000762676"/>
    </source>
</evidence>
<dbReference type="PANTHER" id="PTHR15439:SF0">
    <property type="entry name" value="CELL DIVISION CYCLE AND APOPTOSIS REGULATOR PROTEIN 1-RELATED"/>
    <property type="match status" value="1"/>
</dbReference>
<dbReference type="CDD" id="cd16620">
    <property type="entry name" value="vRING-HC-C4C4_RBBP6"/>
    <property type="match status" value="1"/>
</dbReference>
<evidence type="ECO:0000259" key="7">
    <source>
        <dbReference type="PROSITE" id="PS50158"/>
    </source>
</evidence>
<dbReference type="Proteomes" id="UP000762676">
    <property type="component" value="Unassembled WGS sequence"/>
</dbReference>
<feature type="compositionally biased region" description="Basic residues" evidence="5">
    <location>
        <begin position="1995"/>
        <end position="2010"/>
    </location>
</feature>
<dbReference type="GO" id="GO:0006397">
    <property type="term" value="P:mRNA processing"/>
    <property type="evidence" value="ECO:0007669"/>
    <property type="project" value="InterPro"/>
</dbReference>
<dbReference type="PROSITE" id="PS50089">
    <property type="entry name" value="ZF_RING_2"/>
    <property type="match status" value="1"/>
</dbReference>
<feature type="compositionally biased region" description="Basic and acidic residues" evidence="5">
    <location>
        <begin position="1752"/>
        <end position="1779"/>
    </location>
</feature>
<feature type="compositionally biased region" description="Basic residues" evidence="5">
    <location>
        <begin position="782"/>
        <end position="792"/>
    </location>
</feature>
<evidence type="ECO:0000256" key="4">
    <source>
        <dbReference type="PROSITE-ProRule" id="PRU00047"/>
    </source>
</evidence>
<feature type="compositionally biased region" description="Polar residues" evidence="5">
    <location>
        <begin position="270"/>
        <end position="289"/>
    </location>
</feature>
<dbReference type="Pfam" id="PF13696">
    <property type="entry name" value="zf-CCHC_2"/>
    <property type="match status" value="1"/>
</dbReference>
<dbReference type="InterPro" id="IPR036875">
    <property type="entry name" value="Znf_CCHC_sf"/>
</dbReference>
<feature type="compositionally biased region" description="Low complexity" evidence="5">
    <location>
        <begin position="380"/>
        <end position="403"/>
    </location>
</feature>
<feature type="compositionally biased region" description="Basic and acidic residues" evidence="5">
    <location>
        <begin position="1649"/>
        <end position="1669"/>
    </location>
</feature>
<feature type="compositionally biased region" description="Basic residues" evidence="5">
    <location>
        <begin position="575"/>
        <end position="584"/>
    </location>
</feature>
<evidence type="ECO:0000256" key="1">
    <source>
        <dbReference type="ARBA" id="ARBA00022723"/>
    </source>
</evidence>
<feature type="compositionally biased region" description="Acidic residues" evidence="5">
    <location>
        <begin position="1893"/>
        <end position="1903"/>
    </location>
</feature>
<feature type="compositionally biased region" description="Polar residues" evidence="5">
    <location>
        <begin position="1508"/>
        <end position="1522"/>
    </location>
</feature>
<feature type="compositionally biased region" description="Low complexity" evidence="5">
    <location>
        <begin position="585"/>
        <end position="618"/>
    </location>
</feature>
<feature type="compositionally biased region" description="Polar residues" evidence="5">
    <location>
        <begin position="925"/>
        <end position="935"/>
    </location>
</feature>
<dbReference type="EMBL" id="BMAT01002519">
    <property type="protein sequence ID" value="GFS08341.1"/>
    <property type="molecule type" value="Genomic_DNA"/>
</dbReference>
<evidence type="ECO:0000313" key="8">
    <source>
        <dbReference type="EMBL" id="GFS08341.1"/>
    </source>
</evidence>
<feature type="compositionally biased region" description="Polar residues" evidence="5">
    <location>
        <begin position="413"/>
        <end position="429"/>
    </location>
</feature>
<reference evidence="8 9" key="1">
    <citation type="journal article" date="2021" name="Elife">
        <title>Chloroplast acquisition without the gene transfer in kleptoplastic sea slugs, Plakobranchus ocellatus.</title>
        <authorList>
            <person name="Maeda T."/>
            <person name="Takahashi S."/>
            <person name="Yoshida T."/>
            <person name="Shimamura S."/>
            <person name="Takaki Y."/>
            <person name="Nagai Y."/>
            <person name="Toyoda A."/>
            <person name="Suzuki Y."/>
            <person name="Arimoto A."/>
            <person name="Ishii H."/>
            <person name="Satoh N."/>
            <person name="Nishiyama T."/>
            <person name="Hasebe M."/>
            <person name="Maruyama T."/>
            <person name="Minagawa J."/>
            <person name="Obokata J."/>
            <person name="Shigenobu S."/>
        </authorList>
    </citation>
    <scope>NUCLEOTIDE SEQUENCE [LARGE SCALE GENOMIC DNA]</scope>
</reference>
<feature type="compositionally biased region" description="Basic residues" evidence="5">
    <location>
        <begin position="722"/>
        <end position="744"/>
    </location>
</feature>
<dbReference type="SUPFAM" id="SSF57756">
    <property type="entry name" value="Retrovirus zinc finger-like domains"/>
    <property type="match status" value="1"/>
</dbReference>
<dbReference type="GO" id="GO:0008270">
    <property type="term" value="F:zinc ion binding"/>
    <property type="evidence" value="ECO:0007669"/>
    <property type="project" value="UniProtKB-KW"/>
</dbReference>
<dbReference type="GO" id="GO:0016567">
    <property type="term" value="P:protein ubiquitination"/>
    <property type="evidence" value="ECO:0007669"/>
    <property type="project" value="InterPro"/>
</dbReference>
<feature type="compositionally biased region" description="Low complexity" evidence="5">
    <location>
        <begin position="1375"/>
        <end position="1391"/>
    </location>
</feature>
<gene>
    <name evidence="8" type="ORF">ElyMa_001271600</name>
</gene>